<sequence>MNNKNNEPILLYDGECGLCSFAVQFILRYEKDKRLKFATLQSDWAKGILQNSADAPPNLDSVVLLQNNSIYIKSRALTRLTPYLKFPFNLLAIFKIIPPFVADPLYDWVARNRQRFFKPRCVIISKEQEGRFVG</sequence>
<dbReference type="RefSeq" id="WP_142533614.1">
    <property type="nucleotide sequence ID" value="NZ_FXTB01000005.1"/>
</dbReference>
<dbReference type="EMBL" id="FXTB01000005">
    <property type="protein sequence ID" value="SMO70518.1"/>
    <property type="molecule type" value="Genomic_DNA"/>
</dbReference>
<dbReference type="InterPro" id="IPR052927">
    <property type="entry name" value="DCC_oxidoreductase"/>
</dbReference>
<reference evidence="1 2" key="1">
    <citation type="submission" date="2017-05" db="EMBL/GenBank/DDBJ databases">
        <authorList>
            <person name="Varghese N."/>
            <person name="Submissions S."/>
        </authorList>
    </citation>
    <scope>NUCLEOTIDE SEQUENCE [LARGE SCALE GENOMIC DNA]</scope>
    <source>
        <strain evidence="1 2">DSM 27040</strain>
    </source>
</reference>
<dbReference type="GO" id="GO:0015035">
    <property type="term" value="F:protein-disulfide reductase activity"/>
    <property type="evidence" value="ECO:0007669"/>
    <property type="project" value="InterPro"/>
</dbReference>
<keyword evidence="2" id="KW-1185">Reference proteome</keyword>
<dbReference type="Pfam" id="PF04134">
    <property type="entry name" value="DCC1-like"/>
    <property type="match status" value="1"/>
</dbReference>
<protein>
    <submittedName>
        <fullName evidence="1">Predicted thiol-disulfide oxidoreductase YuxK, DCC family</fullName>
    </submittedName>
</protein>
<proteinExistence type="predicted"/>
<evidence type="ECO:0000313" key="1">
    <source>
        <dbReference type="EMBL" id="SMO70518.1"/>
    </source>
</evidence>
<dbReference type="Proteomes" id="UP000319040">
    <property type="component" value="Unassembled WGS sequence"/>
</dbReference>
<dbReference type="PANTHER" id="PTHR33639:SF2">
    <property type="entry name" value="DUF393 DOMAIN-CONTAINING PROTEIN"/>
    <property type="match status" value="1"/>
</dbReference>
<evidence type="ECO:0000313" key="2">
    <source>
        <dbReference type="Proteomes" id="UP000319040"/>
    </source>
</evidence>
<name>A0A521DFX1_SACCC</name>
<dbReference type="PANTHER" id="PTHR33639">
    <property type="entry name" value="THIOL-DISULFIDE OXIDOREDUCTASE DCC"/>
    <property type="match status" value="1"/>
</dbReference>
<accession>A0A521DFX1</accession>
<dbReference type="AlphaFoldDB" id="A0A521DFX1"/>
<organism evidence="1 2">
    <name type="scientific">Saccharicrinis carchari</name>
    <dbReference type="NCBI Taxonomy" id="1168039"/>
    <lineage>
        <taxon>Bacteria</taxon>
        <taxon>Pseudomonadati</taxon>
        <taxon>Bacteroidota</taxon>
        <taxon>Bacteroidia</taxon>
        <taxon>Marinilabiliales</taxon>
        <taxon>Marinilabiliaceae</taxon>
        <taxon>Saccharicrinis</taxon>
    </lineage>
</organism>
<gene>
    <name evidence="1" type="ORF">SAMN06265379_105163</name>
</gene>
<dbReference type="OrthoDB" id="9785438at2"/>
<dbReference type="InterPro" id="IPR007263">
    <property type="entry name" value="DCC1-like"/>
</dbReference>